<feature type="transmembrane region" description="Helical" evidence="7">
    <location>
        <begin position="52"/>
        <end position="76"/>
    </location>
</feature>
<dbReference type="OrthoDB" id="1716531at2759"/>
<accession>A0A9P0QVB7</accession>
<keyword evidence="6 7" id="KW-0472">Membrane</keyword>
<gene>
    <name evidence="9" type="ORF">CLIB1423_33S00320</name>
</gene>
<comment type="function">
    <text evidence="7">May be involved in the degradation of misfolded endoplasmic reticulum (ER) luminal proteins.</text>
</comment>
<feature type="compositionally biased region" description="Acidic residues" evidence="8">
    <location>
        <begin position="383"/>
        <end position="392"/>
    </location>
</feature>
<comment type="subcellular location">
    <subcellularLocation>
        <location evidence="1 7">Endoplasmic reticulum membrane</location>
        <topology evidence="1 7">Multi-pass membrane protein</topology>
    </subcellularLocation>
</comment>
<evidence type="ECO:0000256" key="1">
    <source>
        <dbReference type="ARBA" id="ARBA00004477"/>
    </source>
</evidence>
<feature type="transmembrane region" description="Helical" evidence="7">
    <location>
        <begin position="121"/>
        <end position="140"/>
    </location>
</feature>
<organism evidence="9 10">
    <name type="scientific">[Candida] railenensis</name>
    <dbReference type="NCBI Taxonomy" id="45579"/>
    <lineage>
        <taxon>Eukaryota</taxon>
        <taxon>Fungi</taxon>
        <taxon>Dikarya</taxon>
        <taxon>Ascomycota</taxon>
        <taxon>Saccharomycotina</taxon>
        <taxon>Pichiomycetes</taxon>
        <taxon>Debaryomycetaceae</taxon>
        <taxon>Kurtzmaniella</taxon>
    </lineage>
</organism>
<proteinExistence type="inferred from homology"/>
<keyword evidence="10" id="KW-1185">Reference proteome</keyword>
<protein>
    <recommendedName>
        <fullName evidence="7">Derlin</fullName>
    </recommendedName>
</protein>
<evidence type="ECO:0000256" key="7">
    <source>
        <dbReference type="RuleBase" id="RU363059"/>
    </source>
</evidence>
<evidence type="ECO:0000313" key="9">
    <source>
        <dbReference type="EMBL" id="CAH2355758.1"/>
    </source>
</evidence>
<reference evidence="9" key="1">
    <citation type="submission" date="2022-03" db="EMBL/GenBank/DDBJ databases">
        <authorList>
            <person name="Legras J.-L."/>
            <person name="Devillers H."/>
            <person name="Grondin C."/>
        </authorList>
    </citation>
    <scope>NUCLEOTIDE SEQUENCE</scope>
    <source>
        <strain evidence="9">CLIB 1423</strain>
    </source>
</reference>
<keyword evidence="5 7" id="KW-1133">Transmembrane helix</keyword>
<dbReference type="InterPro" id="IPR007599">
    <property type="entry name" value="DER1"/>
</dbReference>
<dbReference type="Proteomes" id="UP000837801">
    <property type="component" value="Unassembled WGS sequence"/>
</dbReference>
<keyword evidence="3 7" id="KW-0812">Transmembrane</keyword>
<evidence type="ECO:0000256" key="6">
    <source>
        <dbReference type="ARBA" id="ARBA00023136"/>
    </source>
</evidence>
<dbReference type="GO" id="GO:0006950">
    <property type="term" value="P:response to stress"/>
    <property type="evidence" value="ECO:0007669"/>
    <property type="project" value="UniProtKB-ARBA"/>
</dbReference>
<evidence type="ECO:0000256" key="5">
    <source>
        <dbReference type="ARBA" id="ARBA00022989"/>
    </source>
</evidence>
<evidence type="ECO:0000256" key="2">
    <source>
        <dbReference type="ARBA" id="ARBA00008917"/>
    </source>
</evidence>
<evidence type="ECO:0000256" key="8">
    <source>
        <dbReference type="SAM" id="MobiDB-lite"/>
    </source>
</evidence>
<comment type="caution">
    <text evidence="7">Lacks conserved residue(s) required for the propagation of feature annotation.</text>
</comment>
<dbReference type="Pfam" id="PF04511">
    <property type="entry name" value="DER1"/>
    <property type="match status" value="1"/>
</dbReference>
<dbReference type="EMBL" id="CAKXYY010000033">
    <property type="protein sequence ID" value="CAH2355758.1"/>
    <property type="molecule type" value="Genomic_DNA"/>
</dbReference>
<dbReference type="AlphaFoldDB" id="A0A9P0QVB7"/>
<sequence length="392" mass="46174">MDQALRWATEIPPVTRYWSLSIIITAVLTSIGLCSSNQFMFSIERAFGRQPWLLITSFCYYGSLSIELIVSVFFLMRSSRYLEESYQTNKSLFPIKKVRQLSPRQWREMTKWIDSLKTLDYLYFLFLVCASIVAVVTLGWHKRYFTVWKLGPILNDAILYIWCKNNPDVVVNLMGVLGVTSAYLPWVYTIIDVLFSLEFQKDVYELFSGRRGSHLERLLSFFQKVATQPYFWKVLIRYGVGHFWWFLGNFSPQLFYNDQNDERRKVQEKEGSRRREQRLLWESKRFNIIQYIYGLIMLPPWYRFLISKVSKMEFPDDQDGTGEHGNDVLVQDVEVDLENEVEVPDLEATENEDQIEDAEVATENDQVRNVEGARGTENQVQDLEVDVENIEH</sequence>
<comment type="similarity">
    <text evidence="2 7">Belongs to the derlin family.</text>
</comment>
<feature type="transmembrane region" description="Helical" evidence="7">
    <location>
        <begin position="20"/>
        <end position="40"/>
    </location>
</feature>
<dbReference type="GO" id="GO:0005789">
    <property type="term" value="C:endoplasmic reticulum membrane"/>
    <property type="evidence" value="ECO:0007669"/>
    <property type="project" value="UniProtKB-SubCell"/>
</dbReference>
<evidence type="ECO:0000256" key="3">
    <source>
        <dbReference type="ARBA" id="ARBA00022692"/>
    </source>
</evidence>
<dbReference type="PANTHER" id="PTHR11009">
    <property type="entry name" value="DER1-LIKE PROTEIN, DERLIN"/>
    <property type="match status" value="1"/>
</dbReference>
<evidence type="ECO:0000256" key="4">
    <source>
        <dbReference type="ARBA" id="ARBA00022824"/>
    </source>
</evidence>
<evidence type="ECO:0000313" key="10">
    <source>
        <dbReference type="Proteomes" id="UP000837801"/>
    </source>
</evidence>
<name>A0A9P0QVB7_9ASCO</name>
<comment type="caution">
    <text evidence="9">The sequence shown here is derived from an EMBL/GenBank/DDBJ whole genome shotgun (WGS) entry which is preliminary data.</text>
</comment>
<feature type="region of interest" description="Disordered" evidence="8">
    <location>
        <begin position="369"/>
        <end position="392"/>
    </location>
</feature>
<keyword evidence="4 7" id="KW-0256">Endoplasmic reticulum</keyword>